<dbReference type="HOGENOM" id="CLU_2154600_0_0_0"/>
<dbReference type="AlphaFoldDB" id="A7HMI4"/>
<reference evidence="2 3" key="2">
    <citation type="journal article" date="2009" name="Proc. Natl. Acad. Sci. U.S.A.">
        <title>On the chimeric nature, thermophilic origin, and phylogenetic placement of the Thermotogales.</title>
        <authorList>
            <person name="Zhaxybayeva O."/>
            <person name="Swithers K.S."/>
            <person name="Lapierre P."/>
            <person name="Fournier G.P."/>
            <person name="Bickhart D.M."/>
            <person name="DeBoy R.T."/>
            <person name="Nelson K.E."/>
            <person name="Nesbo C.L."/>
            <person name="Doolittle W.F."/>
            <person name="Gogarten J.P."/>
            <person name="Noll K.M."/>
        </authorList>
    </citation>
    <scope>NUCLEOTIDE SEQUENCE [LARGE SCALE GENOMIC DNA]</scope>
    <source>
        <strain evidence="3">ATCC 35602 / DSM 5306 / Rt17-B1</strain>
    </source>
</reference>
<sequence>MVGEFDKFKVRVIFLTFLEIVISILVITFILTSMILNFSKLLNLDISYEYIQTAVYSGLWKANVVKEYNSNSCRISRKDNKVEFYRMSEESLKGLFIIPFGWTESGTFFNGITIEPIMFEVSNGK</sequence>
<accession>A7HMI4</accession>
<dbReference type="STRING" id="381764.Fnod_1270"/>
<dbReference type="EMBL" id="CP000771">
    <property type="protein sequence ID" value="ABS61117.1"/>
    <property type="molecule type" value="Genomic_DNA"/>
</dbReference>
<evidence type="ECO:0000256" key="1">
    <source>
        <dbReference type="SAM" id="Phobius"/>
    </source>
</evidence>
<reference evidence="2 3" key="1">
    <citation type="submission" date="2007-07" db="EMBL/GenBank/DDBJ databases">
        <title>Complete sequence of Fervidobacterium nodosum Rt17-B1.</title>
        <authorList>
            <consortium name="US DOE Joint Genome Institute"/>
            <person name="Copeland A."/>
            <person name="Lucas S."/>
            <person name="Lapidus A."/>
            <person name="Barry K."/>
            <person name="Glavina del Rio T."/>
            <person name="Dalin E."/>
            <person name="Tice H."/>
            <person name="Pitluck S."/>
            <person name="Saunders E."/>
            <person name="Brettin T."/>
            <person name="Bruce D."/>
            <person name="Detter J.C."/>
            <person name="Han C."/>
            <person name="Schmutz J."/>
            <person name="Larimer F."/>
            <person name="Land M."/>
            <person name="Hauser L."/>
            <person name="Kyrpides N."/>
            <person name="Mikhailova N."/>
            <person name="Nelson K."/>
            <person name="Gogarten J.P."/>
            <person name="Noll K."/>
            <person name="Richardson P."/>
        </authorList>
    </citation>
    <scope>NUCLEOTIDE SEQUENCE [LARGE SCALE GENOMIC DNA]</scope>
    <source>
        <strain evidence="3">ATCC 35602 / DSM 5306 / Rt17-B1</strain>
    </source>
</reference>
<evidence type="ECO:0000313" key="3">
    <source>
        <dbReference type="Proteomes" id="UP000002415"/>
    </source>
</evidence>
<dbReference type="Proteomes" id="UP000002415">
    <property type="component" value="Chromosome"/>
</dbReference>
<organism evidence="2 3">
    <name type="scientific">Fervidobacterium nodosum (strain ATCC 35602 / DSM 5306 / Rt17-B1)</name>
    <dbReference type="NCBI Taxonomy" id="381764"/>
    <lineage>
        <taxon>Bacteria</taxon>
        <taxon>Thermotogati</taxon>
        <taxon>Thermotogota</taxon>
        <taxon>Thermotogae</taxon>
        <taxon>Thermotogales</taxon>
        <taxon>Fervidobacteriaceae</taxon>
        <taxon>Fervidobacterium</taxon>
    </lineage>
</organism>
<dbReference type="KEGG" id="fno:Fnod_1270"/>
<keyword evidence="1" id="KW-0472">Membrane</keyword>
<evidence type="ECO:0000313" key="2">
    <source>
        <dbReference type="EMBL" id="ABS61117.1"/>
    </source>
</evidence>
<keyword evidence="3" id="KW-1185">Reference proteome</keyword>
<proteinExistence type="predicted"/>
<gene>
    <name evidence="2" type="ordered locus">Fnod_1270</name>
</gene>
<keyword evidence="1" id="KW-0812">Transmembrane</keyword>
<name>A7HMI4_FERNB</name>
<feature type="transmembrane region" description="Helical" evidence="1">
    <location>
        <begin position="12"/>
        <end position="36"/>
    </location>
</feature>
<keyword evidence="1" id="KW-1133">Transmembrane helix</keyword>
<protein>
    <submittedName>
        <fullName evidence="2">Uncharacterized protein</fullName>
    </submittedName>
</protein>